<feature type="compositionally biased region" description="Gly residues" evidence="6">
    <location>
        <begin position="2299"/>
        <end position="2309"/>
    </location>
</feature>
<feature type="compositionally biased region" description="Pro residues" evidence="6">
    <location>
        <begin position="2009"/>
        <end position="2018"/>
    </location>
</feature>
<feature type="compositionally biased region" description="Basic and acidic residues" evidence="6">
    <location>
        <begin position="608"/>
        <end position="621"/>
    </location>
</feature>
<dbReference type="Pfam" id="PF11732">
    <property type="entry name" value="Thoc2"/>
    <property type="match status" value="1"/>
</dbReference>
<feature type="domain" description="THO complex subunitTHOC2 N-terminal" evidence="8">
    <location>
        <begin position="888"/>
        <end position="963"/>
    </location>
</feature>
<feature type="compositionally biased region" description="Pro residues" evidence="6">
    <location>
        <begin position="126"/>
        <end position="147"/>
    </location>
</feature>
<evidence type="ECO:0000259" key="7">
    <source>
        <dbReference type="Pfam" id="PF11262"/>
    </source>
</evidence>
<keyword evidence="5" id="KW-0175">Coiled coil</keyword>
<dbReference type="GO" id="GO:0000445">
    <property type="term" value="C:THO complex part of transcription export complex"/>
    <property type="evidence" value="ECO:0007669"/>
    <property type="project" value="TreeGrafter"/>
</dbReference>
<evidence type="ECO:0000259" key="9">
    <source>
        <dbReference type="Pfam" id="PF16134"/>
    </source>
</evidence>
<dbReference type="GO" id="GO:0006406">
    <property type="term" value="P:mRNA export from nucleus"/>
    <property type="evidence" value="ECO:0007669"/>
    <property type="project" value="InterPro"/>
</dbReference>
<evidence type="ECO:0000256" key="4">
    <source>
        <dbReference type="ARBA" id="ARBA00023242"/>
    </source>
</evidence>
<accession>Q0CAF9</accession>
<dbReference type="GeneID" id="4353958"/>
<name>Q0CAF9_ASPTN</name>
<sequence length="2320" mass="260470">MAPGAGGKRKRGERQWSGDSGNDAGRPSPHRPGSLNMAQQQQSPREPPETRGRGRRQHNRGGRNSIGRRPSNDTQNLPGARKEGAMSPPNTTPAKDATESNQTNGVTQQPPPSPTPAPSSVSQSQPQPPPPPLQMSPIQPRGPPPPFDYEYVTDTIIEDWLSTGRQKLVEDGIHIRNAQDDVRLAAMYQELIRSAFYGRMSPTDAGSAVKDIIGEDVAAEDVDMESEGQATILDTRSLFLDTLSIVTDSDPSNPALRPLVFSTAINPALMRLQLDTPLLQSLGLVRETFARMGIRKQTNLLYRQSNYNLLREESEGYSKLLTELFTTSNNEPPSSEVVEDTFEKVKAMIGAFDMDVGRVLDVTLDVFAAVLVKQYRFFVKLLRASSWWPKEDTFRTLEGSARDTGLPNWALPGSAGWVTTDEERAEAMRNNEQRDRQFWDRVKEVGIRAFFEIGRRPVSEEELKQILPETNNLSEEELETRKWIAETGTLPPKGNRVAAQLLGFKLRFYSSRARSKSDVLPDNLIYLAALLIKVGFISLRDLYPHLWRPDDSMDALKEEKMKEKAERERAARPGGGVNALMLAGALSDDTLPTPRIRESETRSATPGKEQDADKPATKPEENDLPEPSDQKVQLLKSLLAIGALPESLFILSKFPWLMDVYPELPEFIHRILHQCLSKVYASLRPIPDAEDLREQQQIPSHDQTGLGKGQIRLCQAPPRRVLRWAQLDKEDTNDGTDYRFYWDDWADNVPLCQTVDDVFALCSSFLNLSGHKIGQDPSLLTKLARIGKHSLNKDDSPENRARWQDLCKRLLLPSISLTKANPGVVNEVFDLVSFFPRETRYNMYAEWNFGQTSRLPDIKSAFDLARAETKDVLKRLSKTNIRPMARALAKIAYANPGIVINVAISQIESYENLIEVVVECARYFTYLGYDILTWALISSLGQKGRSRVQEGGLLTSRWLNALSTFAGRTFKRYSVMDPTPLLQYVVEQLKHNNSTDLIVLEQLISSMAGIITDTNFNDSQIQAMAGGEVLQAQTILQLLDRRHESKTTSKRLMKSLTVSKLAGQLLIAIAQERWTCIYKESDGSSELKLLGNIFDEIHRVLAQYLDLLRSNLSVEEFDSFVPDLASLIKEFGIQPEVAFWIRRPSIAKRIAQDEALNGQDEDSPSQTEKMETADDGEAAAEGEVSESMDVDKEQSDKNQSNSRSTEQPSINPVMQEMQDQVKSVLSSDTWGVVGLQFYTTFWQLSLYDVHVPQKAYEDEIDRQKRKVVQINSDRSDISIAGSQRKESQKKQVTQLQERILEENKAHLKAYGQMRAKLQKEKDRWFFGMRGKHDSLNVSLLEQCFLPRLLLSPIDAFYCFKLLKFLHASGTPNFRTVGLLDQLFREQRLTALIFLCTSREADNLGRFLNEILRDLSRWHADKAVYEKEAFGTKKDLPGFAMTVDPEGKPTTFLDYEDFRRLLYKWHRLFSSALKTCLNGGEYMHIRNAISVLKAVVQHFPAVNWIGRDMLVCVNTLSQKDERDDVKIPAASLIGDLNRREKKWLLPQAFMITSQPAPKGSQNKPDADRSKPSTPRPETTPGPLNAAAPEFKPSTTESQGATKPETKTEVEDGEIEDAKMTDAPKPTQDAESAQNPTEDKKEPAAELAPKEAPHGTNEEEEKPSTDDKDGPQSLPTAESQTPKGPEPRHPNIPKRPDVDRPSAQSARSSHIHTPGRSFREESRLPPRPDLMDDRRERHPDYPRGRFGEHDYNRSFDQPMGDGRYDRLGRDYPPRQPMDEPFRGPYHRDSRLPREPDWPDRGRGARGGPTTHPDRMEMIQDLPDREAQRRGDPTRHDKDDRRSLSSRLSPPKDLPSRPERFPDGRRPHMRHEDLPTGPRGDRPGRGGELISGGDSREPPTGPDMTAGRLRQPEPADIPAGPRGRNQPRGGRQQQQQQQPGPAPSTGPASQERQPPTGPSRQMRTGPEQQPQSAPPSPSAERLDTSGIHPDRLRNLQEEPPQGGGYNSGRGPPAGPVLPPSGPRSAGGAHTRGQNAPGFGGERGRGDKRFAGINNMLQQTGGPPDRAPPPVVRGRGANRQASAQGGRPQTSGGPPDLLTPRGPQDDDQPRRRGEQDETAGAERRPPRYSAGSYPHDRERERERDRERDRERERREDDGSRSSRREEHRDRNRDYERERSRRSDAGSSSREERFESREASRRGPGSREDNRRRRDREDAPEATQGHDEGRLRPPSSLGGQPPPPPPPPPPPAAGEGERRWAGGRDRDRDRNRDRQRDREYQRESGGGSGGVPHKRRRGDDGGRGEGSGRGGMRTGGDNKRPRRGA</sequence>
<dbReference type="STRING" id="341663.Q0CAF9"/>
<dbReference type="RefSeq" id="XP_001217947.1">
    <property type="nucleotide sequence ID" value="XM_001217946.1"/>
</dbReference>
<feature type="compositionally biased region" description="Polar residues" evidence="6">
    <location>
        <begin position="2075"/>
        <end position="2088"/>
    </location>
</feature>
<feature type="compositionally biased region" description="Polar residues" evidence="6">
    <location>
        <begin position="1197"/>
        <end position="1212"/>
    </location>
</feature>
<feature type="compositionally biased region" description="Basic and acidic residues" evidence="6">
    <location>
        <begin position="2099"/>
        <end position="2121"/>
    </location>
</feature>
<feature type="compositionally biased region" description="Basic and acidic residues" evidence="6">
    <location>
        <begin position="1683"/>
        <end position="1698"/>
    </location>
</feature>
<dbReference type="HOGENOM" id="CLU_000511_1_0_1"/>
<comment type="similarity">
    <text evidence="2">Belongs to the THOC2 family.</text>
</comment>
<feature type="compositionally biased region" description="Basic and acidic residues" evidence="6">
    <location>
        <begin position="1851"/>
        <end position="1882"/>
    </location>
</feature>
<feature type="compositionally biased region" description="Polar residues" evidence="6">
    <location>
        <begin position="88"/>
        <end position="107"/>
    </location>
</feature>
<feature type="compositionally biased region" description="Basic and acidic residues" evidence="6">
    <location>
        <begin position="2250"/>
        <end position="2277"/>
    </location>
</feature>
<dbReference type="eggNOG" id="KOG1874">
    <property type="taxonomic scope" value="Eukaryota"/>
</dbReference>
<evidence type="ECO:0000259" key="8">
    <source>
        <dbReference type="Pfam" id="PF11732"/>
    </source>
</evidence>
<dbReference type="PANTHER" id="PTHR21597:SF0">
    <property type="entry name" value="THO COMPLEX SUBUNIT 2"/>
    <property type="match status" value="1"/>
</dbReference>
<gene>
    <name evidence="10" type="ORF">ATEG_09325</name>
</gene>
<feature type="region of interest" description="Disordered" evidence="6">
    <location>
        <begin position="1"/>
        <end position="150"/>
    </location>
</feature>
<feature type="compositionally biased region" description="Polar residues" evidence="6">
    <location>
        <begin position="1550"/>
        <end position="1562"/>
    </location>
</feature>
<feature type="region of interest" description="Disordered" evidence="6">
    <location>
        <begin position="589"/>
        <end position="629"/>
    </location>
</feature>
<feature type="region of interest" description="Disordered" evidence="6">
    <location>
        <begin position="1152"/>
        <end position="1212"/>
    </location>
</feature>
<evidence type="ECO:0000256" key="2">
    <source>
        <dbReference type="ARBA" id="ARBA00007857"/>
    </source>
</evidence>
<feature type="compositionally biased region" description="Basic and acidic residues" evidence="6">
    <location>
        <begin position="1635"/>
        <end position="1668"/>
    </location>
</feature>
<feature type="compositionally biased region" description="Acidic residues" evidence="6">
    <location>
        <begin position="1173"/>
        <end position="1188"/>
    </location>
</feature>
<feature type="domain" description="THO complex subunitTHOC2 C-terminal" evidence="7">
    <location>
        <begin position="1230"/>
        <end position="1535"/>
    </location>
</feature>
<dbReference type="OrthoDB" id="29024at2759"/>
<feature type="domain" description="THO complex subunit 2 N-terminal" evidence="9">
    <location>
        <begin position="152"/>
        <end position="886"/>
    </location>
</feature>
<feature type="compositionally biased region" description="Pro residues" evidence="6">
    <location>
        <begin position="2235"/>
        <end position="2247"/>
    </location>
</feature>
<dbReference type="Pfam" id="PF11262">
    <property type="entry name" value="Tho2"/>
    <property type="match status" value="1"/>
</dbReference>
<feature type="compositionally biased region" description="Basic and acidic residues" evidence="6">
    <location>
        <begin position="1809"/>
        <end position="1840"/>
    </location>
</feature>
<dbReference type="EMBL" id="CH476607">
    <property type="protein sequence ID" value="EAU30462.1"/>
    <property type="molecule type" value="Genomic_DNA"/>
</dbReference>
<comment type="subcellular location">
    <subcellularLocation>
        <location evidence="1">Nucleus</location>
    </subcellularLocation>
</comment>
<feature type="compositionally biased region" description="Low complexity" evidence="6">
    <location>
        <begin position="1915"/>
        <end position="1947"/>
    </location>
</feature>
<dbReference type="InterPro" id="IPR021726">
    <property type="entry name" value="THO_THOC2_N"/>
</dbReference>
<dbReference type="GO" id="GO:0003729">
    <property type="term" value="F:mRNA binding"/>
    <property type="evidence" value="ECO:0007669"/>
    <property type="project" value="TreeGrafter"/>
</dbReference>
<dbReference type="GO" id="GO:0006397">
    <property type="term" value="P:mRNA processing"/>
    <property type="evidence" value="ECO:0007669"/>
    <property type="project" value="InterPro"/>
</dbReference>
<feature type="compositionally biased region" description="Basic and acidic residues" evidence="6">
    <location>
        <begin position="1602"/>
        <end position="1620"/>
    </location>
</feature>
<feature type="compositionally biased region" description="Basic and acidic residues" evidence="6">
    <location>
        <begin position="1977"/>
        <end position="1993"/>
    </location>
</feature>
<feature type="region of interest" description="Disordered" evidence="6">
    <location>
        <begin position="1550"/>
        <end position="2320"/>
    </location>
</feature>
<dbReference type="Pfam" id="PF16134">
    <property type="entry name" value="THOC2_N"/>
    <property type="match status" value="1"/>
</dbReference>
<feature type="coiled-coil region" evidence="5">
    <location>
        <begin position="1253"/>
        <end position="1305"/>
    </location>
</feature>
<evidence type="ECO:0000256" key="5">
    <source>
        <dbReference type="SAM" id="Coils"/>
    </source>
</evidence>
<dbReference type="InterPro" id="IPR032302">
    <property type="entry name" value="THOC2_N"/>
</dbReference>
<evidence type="ECO:0000256" key="1">
    <source>
        <dbReference type="ARBA" id="ARBA00004123"/>
    </source>
</evidence>
<organism evidence="10 11">
    <name type="scientific">Aspergillus terreus (strain NIH 2624 / FGSC A1156)</name>
    <dbReference type="NCBI Taxonomy" id="341663"/>
    <lineage>
        <taxon>Eukaryota</taxon>
        <taxon>Fungi</taxon>
        <taxon>Dikarya</taxon>
        <taxon>Ascomycota</taxon>
        <taxon>Pezizomycotina</taxon>
        <taxon>Eurotiomycetes</taxon>
        <taxon>Eurotiomycetidae</taxon>
        <taxon>Eurotiales</taxon>
        <taxon>Aspergillaceae</taxon>
        <taxon>Aspergillus</taxon>
        <taxon>Aspergillus subgen. Circumdati</taxon>
    </lineage>
</organism>
<proteinExistence type="inferred from homology"/>
<protein>
    <recommendedName>
        <fullName evidence="3">THO complex subunit 2</fullName>
    </recommendedName>
</protein>
<feature type="compositionally biased region" description="Basic and acidic residues" evidence="6">
    <location>
        <begin position="1760"/>
        <end position="1800"/>
    </location>
</feature>
<feature type="compositionally biased region" description="Basic and acidic residues" evidence="6">
    <location>
        <begin position="2130"/>
        <end position="2226"/>
    </location>
</feature>
<keyword evidence="4" id="KW-0539">Nucleus</keyword>
<feature type="compositionally biased region" description="Basic and acidic residues" evidence="6">
    <location>
        <begin position="1715"/>
        <end position="1751"/>
    </location>
</feature>
<dbReference type="InterPro" id="IPR040007">
    <property type="entry name" value="Tho2"/>
</dbReference>
<dbReference type="PANTHER" id="PTHR21597">
    <property type="entry name" value="THO2 PROTEIN"/>
    <property type="match status" value="1"/>
</dbReference>
<dbReference type="Proteomes" id="UP000007963">
    <property type="component" value="Unassembled WGS sequence"/>
</dbReference>
<reference evidence="11" key="1">
    <citation type="submission" date="2005-09" db="EMBL/GenBank/DDBJ databases">
        <title>Annotation of the Aspergillus terreus NIH2624 genome.</title>
        <authorList>
            <person name="Birren B.W."/>
            <person name="Lander E.S."/>
            <person name="Galagan J.E."/>
            <person name="Nusbaum C."/>
            <person name="Devon K."/>
            <person name="Henn M."/>
            <person name="Ma L.-J."/>
            <person name="Jaffe D.B."/>
            <person name="Butler J."/>
            <person name="Alvarez P."/>
            <person name="Gnerre S."/>
            <person name="Grabherr M."/>
            <person name="Kleber M."/>
            <person name="Mauceli E.W."/>
            <person name="Brockman W."/>
            <person name="Rounsley S."/>
            <person name="Young S.K."/>
            <person name="LaButti K."/>
            <person name="Pushparaj V."/>
            <person name="DeCaprio D."/>
            <person name="Crawford M."/>
            <person name="Koehrsen M."/>
            <person name="Engels R."/>
            <person name="Montgomery P."/>
            <person name="Pearson M."/>
            <person name="Howarth C."/>
            <person name="Larson L."/>
            <person name="Luoma S."/>
            <person name="White J."/>
            <person name="Alvarado L."/>
            <person name="Kodira C.D."/>
            <person name="Zeng Q."/>
            <person name="Oleary S."/>
            <person name="Yandava C."/>
            <person name="Denning D.W."/>
            <person name="Nierman W.C."/>
            <person name="Milne T."/>
            <person name="Madden K."/>
        </authorList>
    </citation>
    <scope>NUCLEOTIDE SEQUENCE [LARGE SCALE GENOMIC DNA]</scope>
    <source>
        <strain evidence="11">NIH 2624 / FGSC A1156</strain>
    </source>
</reference>
<feature type="compositionally biased region" description="Polar residues" evidence="6">
    <location>
        <begin position="1671"/>
        <end position="1680"/>
    </location>
</feature>
<dbReference type="InterPro" id="IPR021418">
    <property type="entry name" value="THO_THOC2_C"/>
</dbReference>
<evidence type="ECO:0000313" key="10">
    <source>
        <dbReference type="EMBL" id="EAU30462.1"/>
    </source>
</evidence>
<evidence type="ECO:0000256" key="3">
    <source>
        <dbReference type="ARBA" id="ARBA00019596"/>
    </source>
</evidence>
<dbReference type="OMA" id="QERWTCI"/>
<evidence type="ECO:0000256" key="6">
    <source>
        <dbReference type="SAM" id="MobiDB-lite"/>
    </source>
</evidence>
<dbReference type="VEuPathDB" id="FungiDB:ATEG_09325"/>
<evidence type="ECO:0000313" key="11">
    <source>
        <dbReference type="Proteomes" id="UP000007963"/>
    </source>
</evidence>